<sequence>MEVDWKETFEEIVISLRHEKKPTGSLFETAIYNNTYLDTNHYELEKNILITEVYIKIVHNNNTINLDLYDKISVKKEDIQIKNNNQYIILILKKKEKKLWGHLYFFSMFVTYKNYVYPNLLKCTKEEKDKIISLEQKFKTLINNRRIQSIDHLKKILKKNKLHNDDFYKQLKDDAQKIQWELEKKKIEDFKIQKESVKKRAVDTIYEELDENNETESILYSEIDNNQNKPKIIESLFQGNDNTNKVIKLKFTELKTNQRPARESRNLKKPLANYSSTKNFFLIVLIEKAKKLFFKNSDFSSSLETLKSVKDNIQSGAELILNEHIKVLSNLSLLYLLKNDINNCIDCCDKCVDLINEEIKNYDTEDVYIDEDTIKNITPSKIINSLDDIKSKNYIQYLYIIYTIVVVRKIYAMIKKREAIEEVEKCFNSIKEIKKFLPHYFYQNIENDIFNLQNSYSLDTLLHVQVSGNSSPDERIDEIKEQILKINNLMGDKRIPQDASLNFYIYLKRSFYLKNLNMFYTNIINIFLTLFCIIDKQNKIYSFLYNVDGFNLTQFLLDIFEYILLLKNNSILSAKVVEMENLRNQLKDNQIYQINHHIINEEITSVLKILLTQDYHSEFQSALISNTALNKIINLFINKKDDEICKKEEIHNNDQISINEQNDETSQNEIMNTSYKISLPYSNIYFKNILYKIKKKNVTMKNVNYPSLKTNKFDIEIYSNGENCRKKIENMSELLKVNIAIKIIKTICYSLNLIQKIYKESIPDKIHLRNVMHVLLIDLSYSIWKSNNLSQTENIVSLLFLYLNFSFVYKYETNEFIIDTHFKKKENSNNFMMLKDMQSENHDTNTGENISTDYIKHIVEQTFIHNFFADYKKYIESEKKKEQPKKTQPSQYHNHNKMILNTLHLIKKIKNNINKRKKNIKIIDIERKFLNNKFPEEIYHQIIPFLNNQSYYLNSIQYSILLLSYNYKFTNIPSFNLEYLSVLKKYFTMSFFLKSYQKKHEHMDKDIPIIYQYLLKKYLSYFMQPCSINFKNKKRDTFLQQYNTEDSEKYLISYIQSVIRKYKKVQIFRNINYCLRQINADRMIIENSQKILTRYIDILALDFHILNCFLQFSEQNLSPHSLIDKGNPGIYILYLLFTFTYVQIYILGDYLCYFDHKMVKENSFETFSKFTFNDVVKYYFMKFLKMKIIILNTKSFPY</sequence>
<evidence type="ECO:0000313" key="2">
    <source>
        <dbReference type="EMBL" id="SCM03681.1"/>
    </source>
</evidence>
<dbReference type="AlphaFoldDB" id="A0A1C6XIJ2"/>
<name>A0A1C6XIJ2_PLACU</name>
<keyword evidence="1" id="KW-0812">Transmembrane</keyword>
<feature type="transmembrane region" description="Helical" evidence="1">
    <location>
        <begin position="1132"/>
        <end position="1153"/>
    </location>
</feature>
<evidence type="ECO:0000256" key="1">
    <source>
        <dbReference type="SAM" id="Phobius"/>
    </source>
</evidence>
<reference evidence="2 3" key="1">
    <citation type="submission" date="2016-08" db="EMBL/GenBank/DDBJ databases">
        <authorList>
            <consortium name="Pathogen Informatics"/>
        </authorList>
    </citation>
    <scope>NUCLEOTIDE SEQUENCE [LARGE SCALE GENOMIC DNA]</scope>
    <source>
        <strain evidence="2 3">AJ</strain>
    </source>
</reference>
<dbReference type="Proteomes" id="UP000507163">
    <property type="component" value="Chromosome 13"/>
</dbReference>
<keyword evidence="1" id="KW-1133">Transmembrane helix</keyword>
<dbReference type="EMBL" id="LT608179">
    <property type="protein sequence ID" value="SCM03681.1"/>
    <property type="molecule type" value="Genomic_DNA"/>
</dbReference>
<organism evidence="2 3">
    <name type="scientific">Plasmodium chabaudi chabaudi</name>
    <dbReference type="NCBI Taxonomy" id="31271"/>
    <lineage>
        <taxon>Eukaryota</taxon>
        <taxon>Sar</taxon>
        <taxon>Alveolata</taxon>
        <taxon>Apicomplexa</taxon>
        <taxon>Aconoidasida</taxon>
        <taxon>Haemosporida</taxon>
        <taxon>Plasmodiidae</taxon>
        <taxon>Plasmodium</taxon>
        <taxon>Plasmodium (Vinckeia)</taxon>
    </lineage>
</organism>
<gene>
    <name evidence="2" type="ORF">PCHAJ_000354900</name>
</gene>
<protein>
    <submittedName>
        <fullName evidence="2">Uncharacterized protein</fullName>
    </submittedName>
</protein>
<evidence type="ECO:0000313" key="3">
    <source>
        <dbReference type="Proteomes" id="UP000507163"/>
    </source>
</evidence>
<proteinExistence type="predicted"/>
<accession>A0A1C6XIJ2</accession>
<keyword evidence="1" id="KW-0472">Membrane</keyword>